<protein>
    <recommendedName>
        <fullName evidence="3">DUF4177 domain-containing protein</fullName>
    </recommendedName>
</protein>
<dbReference type="Proteomes" id="UP000600865">
    <property type="component" value="Unassembled WGS sequence"/>
</dbReference>
<proteinExistence type="predicted"/>
<comment type="caution">
    <text evidence="1">The sequence shown here is derived from an EMBL/GenBank/DDBJ whole genome shotgun (WGS) entry which is preliminary data.</text>
</comment>
<gene>
    <name evidence="1" type="ORF">GCM10011309_26190</name>
</gene>
<accession>A0A918NKB1</accession>
<reference evidence="1 2" key="1">
    <citation type="journal article" date="2014" name="Int. J. Syst. Evol. Microbiol.">
        <title>Complete genome sequence of Corynebacterium casei LMG S-19264T (=DSM 44701T), isolated from a smear-ripened cheese.</title>
        <authorList>
            <consortium name="US DOE Joint Genome Institute (JGI-PGF)"/>
            <person name="Walter F."/>
            <person name="Albersmeier A."/>
            <person name="Kalinowski J."/>
            <person name="Ruckert C."/>
        </authorList>
    </citation>
    <scope>NUCLEOTIDE SEQUENCE [LARGE SCALE GENOMIC DNA]</scope>
    <source>
        <strain evidence="1 2">KCTC 23968</strain>
    </source>
</reference>
<dbReference type="EMBL" id="BMYV01000003">
    <property type="protein sequence ID" value="GGX74779.1"/>
    <property type="molecule type" value="Genomic_DNA"/>
</dbReference>
<evidence type="ECO:0000313" key="1">
    <source>
        <dbReference type="EMBL" id="GGX74779.1"/>
    </source>
</evidence>
<name>A0A918NKB1_9PROT</name>
<dbReference type="RefSeq" id="WP_233350095.1">
    <property type="nucleotide sequence ID" value="NZ_BMYV01000003.1"/>
</dbReference>
<evidence type="ECO:0000313" key="2">
    <source>
        <dbReference type="Proteomes" id="UP000600865"/>
    </source>
</evidence>
<sequence>MSNGRWQYRVETVKVSVWTTKLKKQDAEIQDRLTRLGLEGWELVTALPYGTSQRLYLKRGA</sequence>
<keyword evidence="2" id="KW-1185">Reference proteome</keyword>
<organism evidence="1 2">
    <name type="scientific">Litorimonas cladophorae</name>
    <dbReference type="NCBI Taxonomy" id="1220491"/>
    <lineage>
        <taxon>Bacteria</taxon>
        <taxon>Pseudomonadati</taxon>
        <taxon>Pseudomonadota</taxon>
        <taxon>Alphaproteobacteria</taxon>
        <taxon>Maricaulales</taxon>
        <taxon>Robiginitomaculaceae</taxon>
    </lineage>
</organism>
<dbReference type="AlphaFoldDB" id="A0A918NKB1"/>
<evidence type="ECO:0008006" key="3">
    <source>
        <dbReference type="Google" id="ProtNLM"/>
    </source>
</evidence>